<gene>
    <name evidence="2" type="ORF">PQ455_11485</name>
</gene>
<feature type="transmembrane region" description="Helical" evidence="1">
    <location>
        <begin position="20"/>
        <end position="39"/>
    </location>
</feature>
<protein>
    <submittedName>
        <fullName evidence="2">Flp family type IVb pilin</fullName>
    </submittedName>
</protein>
<accession>A0ABY7TGA8</accession>
<keyword evidence="3" id="KW-1185">Reference proteome</keyword>
<organism evidence="2 3">
    <name type="scientific">Sphingomonas naphthae</name>
    <dbReference type="NCBI Taxonomy" id="1813468"/>
    <lineage>
        <taxon>Bacteria</taxon>
        <taxon>Pseudomonadati</taxon>
        <taxon>Pseudomonadota</taxon>
        <taxon>Alphaproteobacteria</taxon>
        <taxon>Sphingomonadales</taxon>
        <taxon>Sphingomonadaceae</taxon>
        <taxon>Sphingomonas</taxon>
    </lineage>
</organism>
<dbReference type="Pfam" id="PF04964">
    <property type="entry name" value="Flp_Fap"/>
    <property type="match status" value="1"/>
</dbReference>
<evidence type="ECO:0000313" key="3">
    <source>
        <dbReference type="Proteomes" id="UP001220395"/>
    </source>
</evidence>
<reference evidence="2 3" key="1">
    <citation type="submission" date="2023-02" db="EMBL/GenBank/DDBJ databases">
        <title>Genome sequence of Sphingomonas naphthae.</title>
        <authorList>
            <person name="Kim S."/>
            <person name="Heo J."/>
            <person name="Kwon S.-W."/>
        </authorList>
    </citation>
    <scope>NUCLEOTIDE SEQUENCE [LARGE SCALE GENOMIC DNA]</scope>
    <source>
        <strain evidence="2 3">KACC 18716</strain>
    </source>
</reference>
<dbReference type="InterPro" id="IPR007047">
    <property type="entry name" value="Flp_Fap"/>
</dbReference>
<evidence type="ECO:0000313" key="2">
    <source>
        <dbReference type="EMBL" id="WCT72262.1"/>
    </source>
</evidence>
<dbReference type="EMBL" id="CP117411">
    <property type="protein sequence ID" value="WCT72262.1"/>
    <property type="molecule type" value="Genomic_DNA"/>
</dbReference>
<sequence>MDRKDERIARDEKGATAIEYGLIVALIVLALVGGASSLGTSSGGMWGNMTDKVVNAG</sequence>
<dbReference type="RefSeq" id="WP_273686218.1">
    <property type="nucleotide sequence ID" value="NZ_CP117411.1"/>
</dbReference>
<proteinExistence type="predicted"/>
<keyword evidence="1" id="KW-1133">Transmembrane helix</keyword>
<name>A0ABY7TGA8_9SPHN</name>
<evidence type="ECO:0000256" key="1">
    <source>
        <dbReference type="SAM" id="Phobius"/>
    </source>
</evidence>
<dbReference type="Proteomes" id="UP001220395">
    <property type="component" value="Chromosome"/>
</dbReference>
<keyword evidence="1" id="KW-0812">Transmembrane</keyword>
<keyword evidence="1" id="KW-0472">Membrane</keyword>